<dbReference type="AlphaFoldDB" id="A0A1T4RC63"/>
<dbReference type="PANTHER" id="PTHR43236">
    <property type="entry name" value="ANTITOXIN HIGA1"/>
    <property type="match status" value="1"/>
</dbReference>
<dbReference type="Gene3D" id="1.10.10.2910">
    <property type="match status" value="1"/>
</dbReference>
<sequence>MIDKEVNFKKAQLTAFETIKKSKQTKLPICVKSIIENEENIHLIRYSSVAKKEDISIKEVVKTFGSKDGLTIYQGGKYVIYYNDRIIHEQRIRFTLAHELGHILLGHLSEENCIHRNYIHYMDNNIFEKEANYFAKNLLAPRPLIHLYDKRRNIDRKFIEKAFGISREMSRFVHEQFEKDKENGIYPHIHEINQQFEPYISEMVRNDYDVENN</sequence>
<keyword evidence="3" id="KW-1185">Reference proteome</keyword>
<feature type="domain" description="IrrE N-terminal-like" evidence="1">
    <location>
        <begin position="73"/>
        <end position="169"/>
    </location>
</feature>
<dbReference type="Pfam" id="PF06114">
    <property type="entry name" value="Peptidase_M78"/>
    <property type="match status" value="1"/>
</dbReference>
<proteinExistence type="predicted"/>
<accession>A0A1T4RC63</accession>
<dbReference type="STRING" id="263852.SAMN02745116_02527"/>
<name>A0A1T4RC63_9ENTE</name>
<evidence type="ECO:0000259" key="1">
    <source>
        <dbReference type="Pfam" id="PF06114"/>
    </source>
</evidence>
<dbReference type="OrthoDB" id="9816277at2"/>
<reference evidence="2 3" key="1">
    <citation type="submission" date="2017-02" db="EMBL/GenBank/DDBJ databases">
        <authorList>
            <person name="Peterson S.W."/>
        </authorList>
    </citation>
    <scope>NUCLEOTIDE SEQUENCE [LARGE SCALE GENOMIC DNA]</scope>
    <source>
        <strain evidence="2 3">ATCC BAA-1030</strain>
    </source>
</reference>
<dbReference type="RefSeq" id="WP_078808410.1">
    <property type="nucleotide sequence ID" value="NZ_FUXI01000045.1"/>
</dbReference>
<dbReference type="EMBL" id="FUXI01000045">
    <property type="protein sequence ID" value="SKA13477.1"/>
    <property type="molecule type" value="Genomic_DNA"/>
</dbReference>
<dbReference type="InterPro" id="IPR052345">
    <property type="entry name" value="Rad_response_metalloprotease"/>
</dbReference>
<evidence type="ECO:0000313" key="3">
    <source>
        <dbReference type="Proteomes" id="UP000190328"/>
    </source>
</evidence>
<dbReference type="InterPro" id="IPR010359">
    <property type="entry name" value="IrrE_HExxH"/>
</dbReference>
<gene>
    <name evidence="2" type="ORF">SAMN02745116_02527</name>
</gene>
<dbReference type="PANTHER" id="PTHR43236:SF1">
    <property type="entry name" value="BLL7220 PROTEIN"/>
    <property type="match status" value="1"/>
</dbReference>
<protein>
    <recommendedName>
        <fullName evidence="1">IrrE N-terminal-like domain-containing protein</fullName>
    </recommendedName>
</protein>
<dbReference type="Proteomes" id="UP000190328">
    <property type="component" value="Unassembled WGS sequence"/>
</dbReference>
<organism evidence="2 3">
    <name type="scientific">Pilibacter termitis</name>
    <dbReference type="NCBI Taxonomy" id="263852"/>
    <lineage>
        <taxon>Bacteria</taxon>
        <taxon>Bacillati</taxon>
        <taxon>Bacillota</taxon>
        <taxon>Bacilli</taxon>
        <taxon>Lactobacillales</taxon>
        <taxon>Enterococcaceae</taxon>
        <taxon>Pilibacter</taxon>
    </lineage>
</organism>
<evidence type="ECO:0000313" key="2">
    <source>
        <dbReference type="EMBL" id="SKA13477.1"/>
    </source>
</evidence>